<organism evidence="3 4">
    <name type="scientific">Trichoderma asperellum (strain ATCC 204424 / CBS 433.97 / NBRC 101777)</name>
    <dbReference type="NCBI Taxonomy" id="1042311"/>
    <lineage>
        <taxon>Eukaryota</taxon>
        <taxon>Fungi</taxon>
        <taxon>Dikarya</taxon>
        <taxon>Ascomycota</taxon>
        <taxon>Pezizomycotina</taxon>
        <taxon>Sordariomycetes</taxon>
        <taxon>Hypocreomycetidae</taxon>
        <taxon>Hypocreales</taxon>
        <taxon>Hypocreaceae</taxon>
        <taxon>Trichoderma</taxon>
    </lineage>
</organism>
<evidence type="ECO:0000313" key="3">
    <source>
        <dbReference type="EMBL" id="PTB41423.1"/>
    </source>
</evidence>
<keyword evidence="1" id="KW-0175">Coiled coil</keyword>
<evidence type="ECO:0000256" key="2">
    <source>
        <dbReference type="SAM" id="MobiDB-lite"/>
    </source>
</evidence>
<evidence type="ECO:0000256" key="1">
    <source>
        <dbReference type="SAM" id="Coils"/>
    </source>
</evidence>
<keyword evidence="4" id="KW-1185">Reference proteome</keyword>
<gene>
    <name evidence="3" type="ORF">M441DRAFT_26636</name>
</gene>
<reference evidence="3 4" key="1">
    <citation type="submission" date="2016-07" db="EMBL/GenBank/DDBJ databases">
        <title>Multiple horizontal gene transfer events from other fungi enriched the ability of initially mycotrophic Trichoderma (Ascomycota) to feed on dead plant biomass.</title>
        <authorList>
            <consortium name="DOE Joint Genome Institute"/>
            <person name="Aerts A."/>
            <person name="Atanasova L."/>
            <person name="Chenthamara K."/>
            <person name="Zhang J."/>
            <person name="Grujic M."/>
            <person name="Henrissat B."/>
            <person name="Kuo A."/>
            <person name="Salamov A."/>
            <person name="Lipzen A."/>
            <person name="Labutti K."/>
            <person name="Barry K."/>
            <person name="Miao Y."/>
            <person name="Rahimi M.J."/>
            <person name="Shen Q."/>
            <person name="Grigoriev I.V."/>
            <person name="Kubicek C.P."/>
            <person name="Druzhinina I.S."/>
        </authorList>
    </citation>
    <scope>NUCLEOTIDE SEQUENCE [LARGE SCALE GENOMIC DNA]</scope>
    <source>
        <strain evidence="3 4">CBS 433.97</strain>
    </source>
</reference>
<protein>
    <submittedName>
        <fullName evidence="3">Uncharacterized protein</fullName>
    </submittedName>
</protein>
<dbReference type="AlphaFoldDB" id="A0A2T3Z9D4"/>
<proteinExistence type="predicted"/>
<feature type="region of interest" description="Disordered" evidence="2">
    <location>
        <begin position="22"/>
        <end position="58"/>
    </location>
</feature>
<dbReference type="Proteomes" id="UP000240493">
    <property type="component" value="Unassembled WGS sequence"/>
</dbReference>
<sequence length="113" mass="12660">MARMPVDLDSILEDGGLAALADDQLSVSGQPQADPREQQSPQLQRKEVAQQLNDERQPACCDARKELEDMRAQMETIKAQVENMEAQIQDLIQVIIGCRQDGTETRSIDLHFP</sequence>
<feature type="compositionally biased region" description="Basic and acidic residues" evidence="2">
    <location>
        <begin position="44"/>
        <end position="58"/>
    </location>
</feature>
<evidence type="ECO:0000313" key="4">
    <source>
        <dbReference type="Proteomes" id="UP000240493"/>
    </source>
</evidence>
<feature type="coiled-coil region" evidence="1">
    <location>
        <begin position="64"/>
        <end position="94"/>
    </location>
</feature>
<accession>A0A2T3Z9D4</accession>
<dbReference type="EMBL" id="KZ679261">
    <property type="protein sequence ID" value="PTB41423.1"/>
    <property type="molecule type" value="Genomic_DNA"/>
</dbReference>
<name>A0A2T3Z9D4_TRIA4</name>